<evidence type="ECO:0008006" key="3">
    <source>
        <dbReference type="Google" id="ProtNLM"/>
    </source>
</evidence>
<accession>A0ABY2K449</accession>
<dbReference type="RefSeq" id="WP_135343950.1">
    <property type="nucleotide sequence ID" value="NZ_ML214263.1"/>
</dbReference>
<proteinExistence type="predicted"/>
<name>A0ABY2K449_9DEIN</name>
<dbReference type="EMBL" id="SKBL01000028">
    <property type="protein sequence ID" value="TFU14694.1"/>
    <property type="molecule type" value="Genomic_DNA"/>
</dbReference>
<reference evidence="1 2" key="1">
    <citation type="submission" date="2019-03" db="EMBL/GenBank/DDBJ databases">
        <title>Thermus tengchongensis species for the arsenic transformation mechanism.</title>
        <authorList>
            <person name="Yuan G.C."/>
        </authorList>
    </citation>
    <scope>NUCLEOTIDE SEQUENCE [LARGE SCALE GENOMIC DNA]</scope>
    <source>
        <strain evidence="1 2">15Y</strain>
    </source>
</reference>
<evidence type="ECO:0000313" key="1">
    <source>
        <dbReference type="EMBL" id="TFU14694.1"/>
    </source>
</evidence>
<sequence length="89" mass="9812">MPEPQETQTQIQRQADLYRVAPIFVTSLAINVYEHQIAVITFFSGIPTDTTTGLVSEVGMGSFALTKTQARFLAEALMRFAEGEAKDES</sequence>
<comment type="caution">
    <text evidence="1">The sequence shown here is derived from an EMBL/GenBank/DDBJ whole genome shotgun (WGS) entry which is preliminary data.</text>
</comment>
<dbReference type="Proteomes" id="UP000297244">
    <property type="component" value="Unassembled WGS sequence"/>
</dbReference>
<evidence type="ECO:0000313" key="2">
    <source>
        <dbReference type="Proteomes" id="UP000297244"/>
    </source>
</evidence>
<protein>
    <recommendedName>
        <fullName evidence="3">DUF3467 domain-containing protein</fullName>
    </recommendedName>
</protein>
<gene>
    <name evidence="1" type="ORF">E0489_11785</name>
</gene>
<keyword evidence="2" id="KW-1185">Reference proteome</keyword>
<organism evidence="1 2">
    <name type="scientific">Thermus tengchongensis</name>
    <dbReference type="NCBI Taxonomy" id="1214928"/>
    <lineage>
        <taxon>Bacteria</taxon>
        <taxon>Thermotogati</taxon>
        <taxon>Deinococcota</taxon>
        <taxon>Deinococci</taxon>
        <taxon>Thermales</taxon>
        <taxon>Thermaceae</taxon>
        <taxon>Thermus</taxon>
    </lineage>
</organism>